<evidence type="ECO:0008006" key="4">
    <source>
        <dbReference type="Google" id="ProtNLM"/>
    </source>
</evidence>
<keyword evidence="3" id="KW-1185">Reference proteome</keyword>
<evidence type="ECO:0000256" key="1">
    <source>
        <dbReference type="SAM" id="SignalP"/>
    </source>
</evidence>
<protein>
    <recommendedName>
        <fullName evidence="4">F5/8 type C domain-containing protein</fullName>
    </recommendedName>
</protein>
<dbReference type="Proteomes" id="UP000184356">
    <property type="component" value="Unassembled WGS sequence"/>
</dbReference>
<dbReference type="EMBL" id="KV878588">
    <property type="protein sequence ID" value="OJJ57627.1"/>
    <property type="molecule type" value="Genomic_DNA"/>
</dbReference>
<evidence type="ECO:0000313" key="3">
    <source>
        <dbReference type="Proteomes" id="UP000184356"/>
    </source>
</evidence>
<proteinExistence type="predicted"/>
<gene>
    <name evidence="2" type="ORF">ASPSYDRAFT_46786</name>
</gene>
<name>A0A1L9TDX1_9EURO</name>
<reference evidence="3" key="1">
    <citation type="journal article" date="2017" name="Genome Biol.">
        <title>Comparative genomics reveals high biological diversity and specific adaptations in the industrially and medically important fungal genus Aspergillus.</title>
        <authorList>
            <person name="de Vries R.P."/>
            <person name="Riley R."/>
            <person name="Wiebenga A."/>
            <person name="Aguilar-Osorio G."/>
            <person name="Amillis S."/>
            <person name="Uchima C.A."/>
            <person name="Anderluh G."/>
            <person name="Asadollahi M."/>
            <person name="Askin M."/>
            <person name="Barry K."/>
            <person name="Battaglia E."/>
            <person name="Bayram O."/>
            <person name="Benocci T."/>
            <person name="Braus-Stromeyer S.A."/>
            <person name="Caldana C."/>
            <person name="Canovas D."/>
            <person name="Cerqueira G.C."/>
            <person name="Chen F."/>
            <person name="Chen W."/>
            <person name="Choi C."/>
            <person name="Clum A."/>
            <person name="Dos Santos R.A."/>
            <person name="Damasio A.R."/>
            <person name="Diallinas G."/>
            <person name="Emri T."/>
            <person name="Fekete E."/>
            <person name="Flipphi M."/>
            <person name="Freyberg S."/>
            <person name="Gallo A."/>
            <person name="Gournas C."/>
            <person name="Habgood R."/>
            <person name="Hainaut M."/>
            <person name="Harispe M.L."/>
            <person name="Henrissat B."/>
            <person name="Hilden K.S."/>
            <person name="Hope R."/>
            <person name="Hossain A."/>
            <person name="Karabika E."/>
            <person name="Karaffa L."/>
            <person name="Karanyi Z."/>
            <person name="Krasevec N."/>
            <person name="Kuo A."/>
            <person name="Kusch H."/>
            <person name="LaButti K."/>
            <person name="Lagendijk E.L."/>
            <person name="Lapidus A."/>
            <person name="Levasseur A."/>
            <person name="Lindquist E."/>
            <person name="Lipzen A."/>
            <person name="Logrieco A.F."/>
            <person name="MacCabe A."/>
            <person name="Maekelae M.R."/>
            <person name="Malavazi I."/>
            <person name="Melin P."/>
            <person name="Meyer V."/>
            <person name="Mielnichuk N."/>
            <person name="Miskei M."/>
            <person name="Molnar A.P."/>
            <person name="Mule G."/>
            <person name="Ngan C.Y."/>
            <person name="Orejas M."/>
            <person name="Orosz E."/>
            <person name="Ouedraogo J.P."/>
            <person name="Overkamp K.M."/>
            <person name="Park H.-S."/>
            <person name="Perrone G."/>
            <person name="Piumi F."/>
            <person name="Punt P.J."/>
            <person name="Ram A.F."/>
            <person name="Ramon A."/>
            <person name="Rauscher S."/>
            <person name="Record E."/>
            <person name="Riano-Pachon D.M."/>
            <person name="Robert V."/>
            <person name="Roehrig J."/>
            <person name="Ruller R."/>
            <person name="Salamov A."/>
            <person name="Salih N.S."/>
            <person name="Samson R.A."/>
            <person name="Sandor E."/>
            <person name="Sanguinetti M."/>
            <person name="Schuetze T."/>
            <person name="Sepcic K."/>
            <person name="Shelest E."/>
            <person name="Sherlock G."/>
            <person name="Sophianopoulou V."/>
            <person name="Squina F.M."/>
            <person name="Sun H."/>
            <person name="Susca A."/>
            <person name="Todd R.B."/>
            <person name="Tsang A."/>
            <person name="Unkles S.E."/>
            <person name="van de Wiele N."/>
            <person name="van Rossen-Uffink D."/>
            <person name="Oliveira J.V."/>
            <person name="Vesth T.C."/>
            <person name="Visser J."/>
            <person name="Yu J.-H."/>
            <person name="Zhou M."/>
            <person name="Andersen M.R."/>
            <person name="Archer D.B."/>
            <person name="Baker S.E."/>
            <person name="Benoit I."/>
            <person name="Brakhage A.A."/>
            <person name="Braus G.H."/>
            <person name="Fischer R."/>
            <person name="Frisvad J.C."/>
            <person name="Goldman G.H."/>
            <person name="Houbraken J."/>
            <person name="Oakley B."/>
            <person name="Pocsi I."/>
            <person name="Scazzocchio C."/>
            <person name="Seiboth B."/>
            <person name="vanKuyk P.A."/>
            <person name="Wortman J."/>
            <person name="Dyer P.S."/>
            <person name="Grigoriev I.V."/>
        </authorList>
    </citation>
    <scope>NUCLEOTIDE SEQUENCE [LARGE SCALE GENOMIC DNA]</scope>
    <source>
        <strain evidence="3">CBS 593.65</strain>
    </source>
</reference>
<sequence>MIIMLFLLWQLGTSPASAQNNIPYAAGELCLRYYGSIYGFVDVNGVDGHDNSFDMNYNNTEYCQSAWTLPKQWGAVLDICPPYDVDDELNGTMLQISLRYSKTSDLPMNHLLLEDILVTDGSVPPQLQGTTTNIQPAVFIDRSPKKDRWTVNGSASALCHPTPNTDTGVTVTCLHFTPEQLGDAYCGVGNDQVEAGGCWTRHDMRWRQSSSLNYEIDFGQLYAGAKIWAQDRYSYWRGEPSNLSTVVTISFSGKKFVPSIGSYEFWADNSELTYEEEVELAEEQLSVDLDGDAQGFPVFRALSDGISYISRNFTYSAPPDTDGAAGFPRLDVVMALFVAALLSFISLA</sequence>
<feature type="chain" id="PRO_5012860684" description="F5/8 type C domain-containing protein" evidence="1">
    <location>
        <begin position="19"/>
        <end position="348"/>
    </location>
</feature>
<dbReference type="VEuPathDB" id="FungiDB:ASPSYDRAFT_46786"/>
<dbReference type="RefSeq" id="XP_040701433.1">
    <property type="nucleotide sequence ID" value="XM_040847315.1"/>
</dbReference>
<feature type="signal peptide" evidence="1">
    <location>
        <begin position="1"/>
        <end position="18"/>
    </location>
</feature>
<keyword evidence="1" id="KW-0732">Signal</keyword>
<dbReference type="GeneID" id="63763388"/>
<evidence type="ECO:0000313" key="2">
    <source>
        <dbReference type="EMBL" id="OJJ57627.1"/>
    </source>
</evidence>
<accession>A0A1L9TDX1</accession>
<dbReference type="AlphaFoldDB" id="A0A1L9TDX1"/>
<organism evidence="2 3">
    <name type="scientific">Aspergillus sydowii CBS 593.65</name>
    <dbReference type="NCBI Taxonomy" id="1036612"/>
    <lineage>
        <taxon>Eukaryota</taxon>
        <taxon>Fungi</taxon>
        <taxon>Dikarya</taxon>
        <taxon>Ascomycota</taxon>
        <taxon>Pezizomycotina</taxon>
        <taxon>Eurotiomycetes</taxon>
        <taxon>Eurotiomycetidae</taxon>
        <taxon>Eurotiales</taxon>
        <taxon>Aspergillaceae</taxon>
        <taxon>Aspergillus</taxon>
        <taxon>Aspergillus subgen. Nidulantes</taxon>
    </lineage>
</organism>